<keyword evidence="2" id="KW-1185">Reference proteome</keyword>
<proteinExistence type="predicted"/>
<evidence type="ECO:0000313" key="2">
    <source>
        <dbReference type="Proteomes" id="UP000306319"/>
    </source>
</evidence>
<comment type="caution">
    <text evidence="1">The sequence shown here is derived from an EMBL/GenBank/DDBJ whole genome shotgun (WGS) entry which is preliminary data.</text>
</comment>
<protein>
    <submittedName>
        <fullName evidence="1">Phosphate acetyltransferase</fullName>
        <ecNumber evidence="1">2.3.1.8</ecNumber>
    </submittedName>
</protein>
<dbReference type="Proteomes" id="UP000306319">
    <property type="component" value="Unassembled WGS sequence"/>
</dbReference>
<sequence>MSLFERLTKKAQLHPQRLVLPESKEPRTLQAAERILADKIAEIIFLGKKEEVLAEAEKLGLKHIAEARFHNPDDTSFTEKYAELFCELRKKKGVTLEDARYTVKNPLYLGCLLIKAGDADAMVAGALSPTSSVLRAAFQVLKTKPGISVVSGAFIMLLPEGCQYGDNGMLVFADCAVVPDPTKEELAEIAIATAKTTKDIAGLDPVVAMLSFSTRGSASHERVDKVREATEIARVKDPSLVIDGEMQSDAAIVPSVGALKAPDSKVAGRANTLIFPSLETGNIAYKLVQRLSGAGAVGPILQGLAAPVNDLSRGATVDDIVNTIIVTCNQAIGDKNL</sequence>
<organism evidence="1 2">
    <name type="scientific">Lepagella muris</name>
    <dbReference type="NCBI Taxonomy" id="3032870"/>
    <lineage>
        <taxon>Bacteria</taxon>
        <taxon>Pseudomonadati</taxon>
        <taxon>Bacteroidota</taxon>
        <taxon>Bacteroidia</taxon>
        <taxon>Bacteroidales</taxon>
        <taxon>Muribaculaceae</taxon>
        <taxon>Lepagella</taxon>
    </lineage>
</organism>
<name>A0AC61RET7_9BACT</name>
<keyword evidence="1" id="KW-0808">Transferase</keyword>
<dbReference type="EMBL" id="SRYB01000023">
    <property type="protein sequence ID" value="TGY77582.1"/>
    <property type="molecule type" value="Genomic_DNA"/>
</dbReference>
<evidence type="ECO:0000313" key="1">
    <source>
        <dbReference type="EMBL" id="TGY77582.1"/>
    </source>
</evidence>
<keyword evidence="1" id="KW-0012">Acyltransferase</keyword>
<gene>
    <name evidence="1" type="primary">pta</name>
    <name evidence="1" type="ORF">E5331_14145</name>
</gene>
<reference evidence="1" key="1">
    <citation type="submission" date="2019-04" db="EMBL/GenBank/DDBJ databases">
        <title>Microbes associate with the intestines of laboratory mice.</title>
        <authorList>
            <person name="Navarre W."/>
            <person name="Wong E."/>
            <person name="Huang K."/>
            <person name="Tropini C."/>
            <person name="Ng K."/>
            <person name="Yu B."/>
        </authorList>
    </citation>
    <scope>NUCLEOTIDE SEQUENCE</scope>
    <source>
        <strain evidence="1">NM04_E33</strain>
    </source>
</reference>
<dbReference type="EC" id="2.3.1.8" evidence="1"/>
<accession>A0AC61RET7</accession>